<dbReference type="InterPro" id="IPR027417">
    <property type="entry name" value="P-loop_NTPase"/>
</dbReference>
<keyword evidence="4" id="KW-0067">ATP-binding</keyword>
<dbReference type="GO" id="GO:0043138">
    <property type="term" value="F:3'-5' DNA helicase activity"/>
    <property type="evidence" value="ECO:0007669"/>
    <property type="project" value="UniProtKB-EC"/>
</dbReference>
<dbReference type="EC" id="5.6.2.4" evidence="8"/>
<feature type="compositionally biased region" description="Polar residues" evidence="10">
    <location>
        <begin position="590"/>
        <end position="607"/>
    </location>
</feature>
<keyword evidence="6" id="KW-0469">Meiosis</keyword>
<keyword evidence="2" id="KW-0378">Hydrolase</keyword>
<sequence length="936" mass="104399">MWFQTLAIGVNFPAHIVIVKGVTQWTGTGWTEYSSQDIMQMLGRAGRPQFDREGIAIIMCDKNLENKYRLLATGGSQLESTLHSNLTEHINSEIGLDTINSVSSAEQWLRKTFLFRRIQKNPAHYKLDMPETASWAERMDTLVTKSLNALKETQLVKQNEDEDTLSLTQFGEIMSYYIRQSTMKLFIEFANDSNTACLRSVLTTLSGAEEFKEMHMRGGERQIYNKLNEHESIRFPIKKAETSADKALLLIQAILGGVPLMSPEYKSPNSQPHMEALNVIRHAPRMITALVDTALVTKNGSVIVNGMILMRCLNGKVWEDRPAVLKQFDGIGEKSYKVLAENGITTIKVLSAQSPGRIDALLNRRSPFGSNIVLSARALPSYSIDVEEISTTTNKLADTVDIELLISVSAKCASIEGNGAHKGFDTRVTSILTVTSDNQFIDFRRINTRRLFESVKFLLTAPLTKPSQGVVVIVSSDKFAGITERYDFRATLPATTYPTLNTRPLKPAEVEEDEEEVLDLTNSDTPEESILKPIKKSREKPVLLENKVTSRTTKMRLPNGNYACHHKCKDKTSCRHICCREGLVKPPSSPKYTNPKPTIGSTLSSPVDPQRKPKNTIEKQQSNLSYLHKKTNDGARRVKRNPLVRSVEAHPSAKKTTQYVDSLLSSPIKLSVYESGENSPDSDQELPEPSLIGVKKHTSPESGPTNYDDSDLDQWAANLPSEVLELEVETPTLQTTEDRSDSGLNRVVLPVIKNQNKKRLAMDKESEPVGHKLKRPKTELPSTESLLEQDTPIHKSKVAGILPTPRSSSRPPEQPKPLFRPSSSVGTPSPQTSTLLENRTKTPASEDAFENFMDYMFEGVKIITKGSRDDTNTMYESSERKAVNEAPLEPQHPSRGSPLKTEQKLATVVLAKDETPKADVHNPMADFNHWLDENGL</sequence>
<dbReference type="FunFam" id="1.10.10.10:FF:000012">
    <property type="entry name" value="U5 small nuclear ribonucleoprotein helicase"/>
    <property type="match status" value="1"/>
</dbReference>
<dbReference type="Pfam" id="PF23445">
    <property type="entry name" value="WHD_SNRNP200"/>
    <property type="match status" value="1"/>
</dbReference>
<dbReference type="GO" id="GO:0051321">
    <property type="term" value="P:meiotic cell cycle"/>
    <property type="evidence" value="ECO:0007669"/>
    <property type="project" value="UniProtKB-KW"/>
</dbReference>
<accession>A0A8H2ZXH6</accession>
<evidence type="ECO:0000256" key="3">
    <source>
        <dbReference type="ARBA" id="ARBA00022806"/>
    </source>
</evidence>
<keyword evidence="1" id="KW-0547">Nucleotide-binding</keyword>
<dbReference type="PANTHER" id="PTHR47835:SF3">
    <property type="entry name" value="HELICASE FOR MEIOSIS 1"/>
    <property type="match status" value="1"/>
</dbReference>
<proteinExistence type="predicted"/>
<dbReference type="InterPro" id="IPR057842">
    <property type="entry name" value="WH_MER3"/>
</dbReference>
<dbReference type="EMBL" id="CAJMWQ010000582">
    <property type="protein sequence ID" value="CAE6364448.1"/>
    <property type="molecule type" value="Genomic_DNA"/>
</dbReference>
<evidence type="ECO:0000256" key="4">
    <source>
        <dbReference type="ARBA" id="ARBA00022840"/>
    </source>
</evidence>
<gene>
    <name evidence="12" type="ORF">RDB_LOCUS13145</name>
</gene>
<evidence type="ECO:0000256" key="9">
    <source>
        <dbReference type="ARBA" id="ARBA00048988"/>
    </source>
</evidence>
<feature type="region of interest" description="Disordered" evidence="10">
    <location>
        <begin position="868"/>
        <end position="901"/>
    </location>
</feature>
<dbReference type="GO" id="GO:0016787">
    <property type="term" value="F:hydrolase activity"/>
    <property type="evidence" value="ECO:0007669"/>
    <property type="project" value="UniProtKB-KW"/>
</dbReference>
<feature type="region of interest" description="Disordered" evidence="10">
    <location>
        <begin position="585"/>
        <end position="660"/>
    </location>
</feature>
<feature type="region of interest" description="Disordered" evidence="10">
    <location>
        <begin position="758"/>
        <end position="843"/>
    </location>
</feature>
<evidence type="ECO:0000256" key="7">
    <source>
        <dbReference type="ARBA" id="ARBA00034617"/>
    </source>
</evidence>
<evidence type="ECO:0000256" key="1">
    <source>
        <dbReference type="ARBA" id="ARBA00022741"/>
    </source>
</evidence>
<reference evidence="12" key="1">
    <citation type="submission" date="2021-01" db="EMBL/GenBank/DDBJ databases">
        <authorList>
            <person name="Kaushik A."/>
        </authorList>
    </citation>
    <scope>NUCLEOTIDE SEQUENCE</scope>
    <source>
        <strain evidence="12">AG1-1B</strain>
    </source>
</reference>
<dbReference type="AlphaFoldDB" id="A0A8H2ZXH6"/>
<dbReference type="PANTHER" id="PTHR47835">
    <property type="entry name" value="HFM1, ATP DEPENDENT DNA HELICASE HOMOLOG"/>
    <property type="match status" value="1"/>
</dbReference>
<feature type="compositionally biased region" description="Polar residues" evidence="10">
    <location>
        <begin position="821"/>
        <end position="843"/>
    </location>
</feature>
<dbReference type="Gene3D" id="1.10.3380.10">
    <property type="entry name" value="Sec63 N-terminal domain-like domain"/>
    <property type="match status" value="1"/>
</dbReference>
<dbReference type="InterPro" id="IPR036390">
    <property type="entry name" value="WH_DNA-bd_sf"/>
</dbReference>
<comment type="caution">
    <text evidence="12">The sequence shown here is derived from an EMBL/GenBank/DDBJ whole genome shotgun (WGS) entry which is preliminary data.</text>
</comment>
<evidence type="ECO:0000313" key="13">
    <source>
        <dbReference type="Proteomes" id="UP000663826"/>
    </source>
</evidence>
<evidence type="ECO:0000256" key="2">
    <source>
        <dbReference type="ARBA" id="ARBA00022801"/>
    </source>
</evidence>
<protein>
    <recommendedName>
        <fullName evidence="8">DNA 3'-5' helicase</fullName>
        <ecNumber evidence="8">5.6.2.4</ecNumber>
    </recommendedName>
</protein>
<feature type="compositionally biased region" description="Basic and acidic residues" evidence="10">
    <location>
        <begin position="868"/>
        <end position="883"/>
    </location>
</feature>
<dbReference type="SUPFAM" id="SSF46785">
    <property type="entry name" value="Winged helix' DNA-binding domain"/>
    <property type="match status" value="1"/>
</dbReference>
<keyword evidence="3" id="KW-0347">Helicase</keyword>
<dbReference type="Gene3D" id="3.40.50.300">
    <property type="entry name" value="P-loop containing nucleotide triphosphate hydrolases"/>
    <property type="match status" value="1"/>
</dbReference>
<dbReference type="InterPro" id="IPR036388">
    <property type="entry name" value="WH-like_DNA-bd_sf"/>
</dbReference>
<dbReference type="GO" id="GO:0005524">
    <property type="term" value="F:ATP binding"/>
    <property type="evidence" value="ECO:0007669"/>
    <property type="project" value="UniProtKB-KW"/>
</dbReference>
<evidence type="ECO:0000259" key="11">
    <source>
        <dbReference type="SMART" id="SM00973"/>
    </source>
</evidence>
<feature type="domain" description="SEC63" evidence="11">
    <location>
        <begin position="167"/>
        <end position="490"/>
    </location>
</feature>
<evidence type="ECO:0000256" key="10">
    <source>
        <dbReference type="SAM" id="MobiDB-lite"/>
    </source>
</evidence>
<organism evidence="12 13">
    <name type="scientific">Rhizoctonia solani</name>
    <dbReference type="NCBI Taxonomy" id="456999"/>
    <lineage>
        <taxon>Eukaryota</taxon>
        <taxon>Fungi</taxon>
        <taxon>Dikarya</taxon>
        <taxon>Basidiomycota</taxon>
        <taxon>Agaricomycotina</taxon>
        <taxon>Agaricomycetes</taxon>
        <taxon>Cantharellales</taxon>
        <taxon>Ceratobasidiaceae</taxon>
        <taxon>Rhizoctonia</taxon>
    </lineage>
</organism>
<dbReference type="Gene3D" id="1.10.10.10">
    <property type="entry name" value="Winged helix-like DNA-binding domain superfamily/Winged helix DNA-binding domain"/>
    <property type="match status" value="1"/>
</dbReference>
<comment type="catalytic activity">
    <reaction evidence="7">
        <text>Couples ATP hydrolysis with the unwinding of duplex DNA by translocating in the 3'-5' direction.</text>
        <dbReference type="EC" id="5.6.2.4"/>
    </reaction>
</comment>
<evidence type="ECO:0000313" key="12">
    <source>
        <dbReference type="EMBL" id="CAE6364448.1"/>
    </source>
</evidence>
<comment type="catalytic activity">
    <reaction evidence="9">
        <text>ATP + H2O = ADP + phosphate + H(+)</text>
        <dbReference type="Rhea" id="RHEA:13065"/>
        <dbReference type="ChEBI" id="CHEBI:15377"/>
        <dbReference type="ChEBI" id="CHEBI:15378"/>
        <dbReference type="ChEBI" id="CHEBI:30616"/>
        <dbReference type="ChEBI" id="CHEBI:43474"/>
        <dbReference type="ChEBI" id="CHEBI:456216"/>
        <dbReference type="EC" id="5.6.2.4"/>
    </reaction>
</comment>
<feature type="compositionally biased region" description="Basic and acidic residues" evidence="10">
    <location>
        <begin position="760"/>
        <end position="770"/>
    </location>
</feature>
<dbReference type="InterPro" id="IPR052247">
    <property type="entry name" value="Meiotic_Crossover_Helicase"/>
</dbReference>
<name>A0A8H2ZXH6_9AGAM</name>
<evidence type="ECO:0000256" key="6">
    <source>
        <dbReference type="ARBA" id="ARBA00023254"/>
    </source>
</evidence>
<evidence type="ECO:0000256" key="8">
    <source>
        <dbReference type="ARBA" id="ARBA00034808"/>
    </source>
</evidence>
<evidence type="ECO:0000256" key="5">
    <source>
        <dbReference type="ARBA" id="ARBA00023235"/>
    </source>
</evidence>
<dbReference type="SUPFAM" id="SSF52540">
    <property type="entry name" value="P-loop containing nucleoside triphosphate hydrolases"/>
    <property type="match status" value="1"/>
</dbReference>
<dbReference type="Proteomes" id="UP000663826">
    <property type="component" value="Unassembled WGS sequence"/>
</dbReference>
<dbReference type="SMART" id="SM00973">
    <property type="entry name" value="Sec63"/>
    <property type="match status" value="1"/>
</dbReference>
<feature type="region of interest" description="Disordered" evidence="10">
    <location>
        <begin position="674"/>
        <end position="712"/>
    </location>
</feature>
<keyword evidence="5" id="KW-0413">Isomerase</keyword>
<dbReference type="SUPFAM" id="SSF158702">
    <property type="entry name" value="Sec63 N-terminal domain-like"/>
    <property type="match status" value="1"/>
</dbReference>
<dbReference type="InterPro" id="IPR004179">
    <property type="entry name" value="Sec63-dom"/>
</dbReference>
<dbReference type="Pfam" id="PF02889">
    <property type="entry name" value="Sec63"/>
    <property type="match status" value="1"/>
</dbReference>